<dbReference type="EMBL" id="JAKFHA010000011">
    <property type="protein sequence ID" value="MCF2529438.1"/>
    <property type="molecule type" value="Genomic_DNA"/>
</dbReference>
<dbReference type="Proteomes" id="UP001165378">
    <property type="component" value="Unassembled WGS sequence"/>
</dbReference>
<gene>
    <name evidence="1" type="ORF">LZ495_19765</name>
</gene>
<keyword evidence="2" id="KW-1185">Reference proteome</keyword>
<sequence length="184" mass="19968">MGAESGIERGTIDDVPLAMLFPGAAAHELEHVRRVAAAVDALRPDADPPEWEWFRKHAVCPEPMPDGITPLILTTVVAVVHEETGVDWLELELDVAWLRPGVPGALAAVSVACWCDIDHNTHYPAEAVWEVGTGLRLGDAFERAASRLPGWLACPADPEYWRAQAVLPARPKPRRPAVSGPVPE</sequence>
<protein>
    <submittedName>
        <fullName evidence="1">Uncharacterized protein</fullName>
    </submittedName>
</protein>
<proteinExistence type="predicted"/>
<name>A0AA41U044_9ACTN</name>
<accession>A0AA41U044</accession>
<organism evidence="1 2">
    <name type="scientific">Yinghuangia soli</name>
    <dbReference type="NCBI Taxonomy" id="2908204"/>
    <lineage>
        <taxon>Bacteria</taxon>
        <taxon>Bacillati</taxon>
        <taxon>Actinomycetota</taxon>
        <taxon>Actinomycetes</taxon>
        <taxon>Kitasatosporales</taxon>
        <taxon>Streptomycetaceae</taxon>
        <taxon>Yinghuangia</taxon>
    </lineage>
</organism>
<evidence type="ECO:0000313" key="2">
    <source>
        <dbReference type="Proteomes" id="UP001165378"/>
    </source>
</evidence>
<dbReference type="AlphaFoldDB" id="A0AA41U044"/>
<dbReference type="RefSeq" id="WP_235053741.1">
    <property type="nucleotide sequence ID" value="NZ_JAKFHA010000011.1"/>
</dbReference>
<comment type="caution">
    <text evidence="1">The sequence shown here is derived from an EMBL/GenBank/DDBJ whole genome shotgun (WGS) entry which is preliminary data.</text>
</comment>
<reference evidence="1" key="1">
    <citation type="submission" date="2022-01" db="EMBL/GenBank/DDBJ databases">
        <title>Genome-Based Taxonomic Classification of the Phylum Actinobacteria.</title>
        <authorList>
            <person name="Gao Y."/>
        </authorList>
    </citation>
    <scope>NUCLEOTIDE SEQUENCE</scope>
    <source>
        <strain evidence="1">KLBMP 8922</strain>
    </source>
</reference>
<evidence type="ECO:0000313" key="1">
    <source>
        <dbReference type="EMBL" id="MCF2529438.1"/>
    </source>
</evidence>